<evidence type="ECO:0000256" key="6">
    <source>
        <dbReference type="RuleBase" id="RU000682"/>
    </source>
</evidence>
<dbReference type="PROSITE" id="PS00027">
    <property type="entry name" value="HOMEOBOX_1"/>
    <property type="match status" value="1"/>
</dbReference>
<dbReference type="PRINTS" id="PR00024">
    <property type="entry name" value="HOMEOBOX"/>
</dbReference>
<evidence type="ECO:0000256" key="3">
    <source>
        <dbReference type="ARBA" id="ARBA00023242"/>
    </source>
</evidence>
<dbReference type="GO" id="GO:0005634">
    <property type="term" value="C:nucleus"/>
    <property type="evidence" value="ECO:0007669"/>
    <property type="project" value="UniProtKB-SubCell"/>
</dbReference>
<organism evidence="9 10">
    <name type="scientific">Acropora cervicornis</name>
    <name type="common">Staghorn coral</name>
    <dbReference type="NCBI Taxonomy" id="6130"/>
    <lineage>
        <taxon>Eukaryota</taxon>
        <taxon>Metazoa</taxon>
        <taxon>Cnidaria</taxon>
        <taxon>Anthozoa</taxon>
        <taxon>Hexacorallia</taxon>
        <taxon>Scleractinia</taxon>
        <taxon>Astrocoeniina</taxon>
        <taxon>Acroporidae</taxon>
        <taxon>Acropora</taxon>
    </lineage>
</organism>
<dbReference type="Proteomes" id="UP001249851">
    <property type="component" value="Unassembled WGS sequence"/>
</dbReference>
<dbReference type="AlphaFoldDB" id="A0AAD9V546"/>
<comment type="similarity">
    <text evidence="4">Belongs to the H2.0 homeobox family.</text>
</comment>
<evidence type="ECO:0000256" key="4">
    <source>
        <dbReference type="ARBA" id="ARBA00038504"/>
    </source>
</evidence>
<evidence type="ECO:0000313" key="9">
    <source>
        <dbReference type="EMBL" id="KAK2561619.1"/>
    </source>
</evidence>
<dbReference type="Gene3D" id="1.10.10.60">
    <property type="entry name" value="Homeodomain-like"/>
    <property type="match status" value="1"/>
</dbReference>
<reference evidence="9" key="1">
    <citation type="journal article" date="2023" name="G3 (Bethesda)">
        <title>Whole genome assembly and annotation of the endangered Caribbean coral Acropora cervicornis.</title>
        <authorList>
            <person name="Selwyn J.D."/>
            <person name="Vollmer S.V."/>
        </authorList>
    </citation>
    <scope>NUCLEOTIDE SEQUENCE</scope>
    <source>
        <strain evidence="9">K2</strain>
    </source>
</reference>
<evidence type="ECO:0000256" key="5">
    <source>
        <dbReference type="PROSITE-ProRule" id="PRU00108"/>
    </source>
</evidence>
<dbReference type="PANTHER" id="PTHR46808">
    <property type="entry name" value="H2.0-LIKE HOMEOBOX PROTEIN"/>
    <property type="match status" value="1"/>
</dbReference>
<dbReference type="PROSITE" id="PS50071">
    <property type="entry name" value="HOMEOBOX_2"/>
    <property type="match status" value="1"/>
</dbReference>
<evidence type="ECO:0000313" key="10">
    <source>
        <dbReference type="Proteomes" id="UP001249851"/>
    </source>
</evidence>
<protein>
    <submittedName>
        <fullName evidence="9">H2.0-like homeobox protein</fullName>
    </submittedName>
</protein>
<keyword evidence="1 5" id="KW-0238">DNA-binding</keyword>
<dbReference type="GO" id="GO:0000981">
    <property type="term" value="F:DNA-binding transcription factor activity, RNA polymerase II-specific"/>
    <property type="evidence" value="ECO:0007669"/>
    <property type="project" value="InterPro"/>
</dbReference>
<feature type="region of interest" description="Disordered" evidence="7">
    <location>
        <begin position="472"/>
        <end position="491"/>
    </location>
</feature>
<dbReference type="InterPro" id="IPR009057">
    <property type="entry name" value="Homeodomain-like_sf"/>
</dbReference>
<dbReference type="InterPro" id="IPR017970">
    <property type="entry name" value="Homeobox_CS"/>
</dbReference>
<dbReference type="CDD" id="cd00086">
    <property type="entry name" value="homeodomain"/>
    <property type="match status" value="1"/>
</dbReference>
<evidence type="ECO:0000259" key="8">
    <source>
        <dbReference type="PROSITE" id="PS50071"/>
    </source>
</evidence>
<dbReference type="InterPro" id="IPR052497">
    <property type="entry name" value="H2.0_Homeobox_TF"/>
</dbReference>
<feature type="DNA-binding region" description="Homeobox" evidence="5">
    <location>
        <begin position="414"/>
        <end position="473"/>
    </location>
</feature>
<dbReference type="InterPro" id="IPR000047">
    <property type="entry name" value="HTH_motif"/>
</dbReference>
<feature type="region of interest" description="Disordered" evidence="7">
    <location>
        <begin position="12"/>
        <end position="31"/>
    </location>
</feature>
<dbReference type="InterPro" id="IPR001356">
    <property type="entry name" value="HD"/>
</dbReference>
<proteinExistence type="inferred from homology"/>
<reference evidence="9" key="2">
    <citation type="journal article" date="2023" name="Science">
        <title>Genomic signatures of disease resistance in endangered staghorn corals.</title>
        <authorList>
            <person name="Vollmer S.V."/>
            <person name="Selwyn J.D."/>
            <person name="Despard B.A."/>
            <person name="Roesel C.L."/>
        </authorList>
    </citation>
    <scope>NUCLEOTIDE SEQUENCE</scope>
    <source>
        <strain evidence="9">K2</strain>
    </source>
</reference>
<keyword evidence="10" id="KW-1185">Reference proteome</keyword>
<evidence type="ECO:0000256" key="7">
    <source>
        <dbReference type="SAM" id="MobiDB-lite"/>
    </source>
</evidence>
<dbReference type="GO" id="GO:0043565">
    <property type="term" value="F:sequence-specific DNA binding"/>
    <property type="evidence" value="ECO:0007669"/>
    <property type="project" value="TreeGrafter"/>
</dbReference>
<dbReference type="Pfam" id="PF00046">
    <property type="entry name" value="Homeodomain"/>
    <property type="match status" value="1"/>
</dbReference>
<gene>
    <name evidence="9" type="ORF">P5673_015615</name>
</gene>
<dbReference type="InterPro" id="IPR020479">
    <property type="entry name" value="HD_metazoa"/>
</dbReference>
<dbReference type="SMART" id="SM00389">
    <property type="entry name" value="HOX"/>
    <property type="match status" value="1"/>
</dbReference>
<dbReference type="PRINTS" id="PR00031">
    <property type="entry name" value="HTHREPRESSR"/>
</dbReference>
<feature type="domain" description="Homeobox" evidence="8">
    <location>
        <begin position="412"/>
        <end position="472"/>
    </location>
</feature>
<dbReference type="SUPFAM" id="SSF46689">
    <property type="entry name" value="Homeodomain-like"/>
    <property type="match status" value="1"/>
</dbReference>
<accession>A0AAD9V546</accession>
<evidence type="ECO:0000256" key="1">
    <source>
        <dbReference type="ARBA" id="ARBA00023125"/>
    </source>
</evidence>
<keyword evidence="2 5" id="KW-0371">Homeobox</keyword>
<sequence length="491" mass="56003">MASFRIDDILSRPHSSRSETSSAVNGVPSASHVPSYQHLNFGVEQILGRHEPEQRTERLPLLGSYSMVPNGCDHLQATYYTSPYLAAHAQPFLCGSLLHPSCDACYGRTPYSYGSISAASRKHHQTNEMESLSFFDRNEQDNTDATNTDNFGFKSRKCPPQNSELDKFEADLLDMTHNIKFRNLDKTQHHTLLRNSITTTYMKASTDAANINDSQAKSIAQELNIDSRTEQIAKQQAFITLKDHKDNFVNNPTCRLINLTKSELGKVSKQILDNIKSKIRKTTKLNQWKSTSDVTKWFTSIPDMQKHSFTSFDIDTITFAKNYTIISDKDIDIIMHCRKSFVFDHETTKNHSDMFDLPAAIKSPTFPQAKNSSTKPNHATLKQRLYNDYSSAVLNKSMSGQVLPGQPKPRKPRRPWTRAVFSNLQRKGLEKRFQLQKYLTKADRHQLASMLGLSDNQVKVWFQNRRMKWRQDARETITTGSPADSTDKPEQ</sequence>
<keyword evidence="3 5" id="KW-0539">Nucleus</keyword>
<comment type="caution">
    <text evidence="9">The sequence shown here is derived from an EMBL/GenBank/DDBJ whole genome shotgun (WGS) entry which is preliminary data.</text>
</comment>
<name>A0AAD9V546_ACRCE</name>
<dbReference type="EMBL" id="JARQWQ010000032">
    <property type="protein sequence ID" value="KAK2561619.1"/>
    <property type="molecule type" value="Genomic_DNA"/>
</dbReference>
<comment type="subcellular location">
    <subcellularLocation>
        <location evidence="5 6">Nucleus</location>
    </subcellularLocation>
</comment>
<dbReference type="FunFam" id="1.10.10.60:FF:000825">
    <property type="match status" value="1"/>
</dbReference>
<evidence type="ECO:0000256" key="2">
    <source>
        <dbReference type="ARBA" id="ARBA00023155"/>
    </source>
</evidence>
<dbReference type="PANTHER" id="PTHR46808:SF1">
    <property type="entry name" value="H2.0-LIKE HOMEOBOX PROTEIN"/>
    <property type="match status" value="1"/>
</dbReference>